<protein>
    <submittedName>
        <fullName evidence="1">Uncharacterized protein</fullName>
    </submittedName>
</protein>
<dbReference type="Proteomes" id="UP000296049">
    <property type="component" value="Unassembled WGS sequence"/>
</dbReference>
<keyword evidence="2" id="KW-1185">Reference proteome</keyword>
<organism evidence="1 2">
    <name type="scientific">Anas platyrhynchos</name>
    <name type="common">Mallard</name>
    <name type="synonym">Anas boschas</name>
    <dbReference type="NCBI Taxonomy" id="8839"/>
    <lineage>
        <taxon>Eukaryota</taxon>
        <taxon>Metazoa</taxon>
        <taxon>Chordata</taxon>
        <taxon>Craniata</taxon>
        <taxon>Vertebrata</taxon>
        <taxon>Euteleostomi</taxon>
        <taxon>Archelosauria</taxon>
        <taxon>Archosauria</taxon>
        <taxon>Dinosauria</taxon>
        <taxon>Saurischia</taxon>
        <taxon>Theropoda</taxon>
        <taxon>Coelurosauria</taxon>
        <taxon>Aves</taxon>
        <taxon>Neognathae</taxon>
        <taxon>Galloanserae</taxon>
        <taxon>Anseriformes</taxon>
        <taxon>Anatidae</taxon>
        <taxon>Anatinae</taxon>
        <taxon>Anas</taxon>
    </lineage>
</organism>
<dbReference type="EMBL" id="KB742671">
    <property type="protein sequence ID" value="EOB05673.1"/>
    <property type="molecule type" value="Genomic_DNA"/>
</dbReference>
<sequence length="157" mass="16858">MCLGLLAQTRLDRLQAQLKSENISAAVSQPELTDEAPCDTQLQCPTCTPCTSCVEETRALTSGLPAQPRGKNLCAPCTFPTPCFTPSRPGSSEPLPQDKAQPLPRHASHAICQCGIEKGQANELAALGKRSGRCQVPRTRKLSRVADFSRRFPSAPS</sequence>
<dbReference type="AlphaFoldDB" id="R0LYY6"/>
<evidence type="ECO:0000313" key="2">
    <source>
        <dbReference type="Proteomes" id="UP000296049"/>
    </source>
</evidence>
<reference evidence="2" key="1">
    <citation type="journal article" date="2013" name="Nat. Genet.">
        <title>The duck genome and transcriptome provide insight into an avian influenza virus reservoir species.</title>
        <authorList>
            <person name="Huang Y."/>
            <person name="Li Y."/>
            <person name="Burt D.W."/>
            <person name="Chen H."/>
            <person name="Zhang Y."/>
            <person name="Qian W."/>
            <person name="Kim H."/>
            <person name="Gan S."/>
            <person name="Zhao Y."/>
            <person name="Li J."/>
            <person name="Yi K."/>
            <person name="Feng H."/>
            <person name="Zhu P."/>
            <person name="Li B."/>
            <person name="Liu Q."/>
            <person name="Fairley S."/>
            <person name="Magor K.E."/>
            <person name="Du Z."/>
            <person name="Hu X."/>
            <person name="Goodman L."/>
            <person name="Tafer H."/>
            <person name="Vignal A."/>
            <person name="Lee T."/>
            <person name="Kim K.W."/>
            <person name="Sheng Z."/>
            <person name="An Y."/>
            <person name="Searle S."/>
            <person name="Herrero J."/>
            <person name="Groenen M.A."/>
            <person name="Crooijmans R.P."/>
            <person name="Faraut T."/>
            <person name="Cai Q."/>
            <person name="Webster R.G."/>
            <person name="Aldridge J.R."/>
            <person name="Warren W.C."/>
            <person name="Bartschat S."/>
            <person name="Kehr S."/>
            <person name="Marz M."/>
            <person name="Stadler P.F."/>
            <person name="Smith J."/>
            <person name="Kraus R.H."/>
            <person name="Zhao Y."/>
            <person name="Ren L."/>
            <person name="Fei J."/>
            <person name="Morisson M."/>
            <person name="Kaiser P."/>
            <person name="Griffin D.K."/>
            <person name="Rao M."/>
            <person name="Pitel F."/>
            <person name="Wang J."/>
            <person name="Li N."/>
        </authorList>
    </citation>
    <scope>NUCLEOTIDE SEQUENCE [LARGE SCALE GENOMIC DNA]</scope>
</reference>
<name>R0LYY6_ANAPL</name>
<proteinExistence type="predicted"/>
<accession>R0LYY6</accession>
<evidence type="ECO:0000313" key="1">
    <source>
        <dbReference type="EMBL" id="EOB05673.1"/>
    </source>
</evidence>
<gene>
    <name evidence="1" type="ORF">Anapl_03561</name>
</gene>